<sequence>MTPAAGPRATGRLAAVATGLGRVTAWAGGLAFFAIFVVNLAQMVARQIGHGWLWVTDLSQLLLLWTVMLGSVAAYCFAEHITTGWLDSKLTGRPLRVLLVVLRVAEIGFFAIVVGAGLSVARARDHIPYVQLGVPTSWAYAAIPVAGVLLLVAAVTMPLRAHGFPPPVPESDLERSPA</sequence>
<dbReference type="EMBL" id="FNUC01000004">
    <property type="protein sequence ID" value="SEF15856.1"/>
    <property type="molecule type" value="Genomic_DNA"/>
</dbReference>
<feature type="transmembrane region" description="Helical" evidence="7">
    <location>
        <begin position="12"/>
        <end position="38"/>
    </location>
</feature>
<dbReference type="STRING" id="561176.SAMN04488561_5104"/>
<protein>
    <submittedName>
        <fullName evidence="9">TRAP-type C4-dicarboxylate transport system, small permease component</fullName>
    </submittedName>
</protein>
<keyword evidence="3" id="KW-1003">Cell membrane</keyword>
<feature type="transmembrane region" description="Helical" evidence="7">
    <location>
        <begin position="58"/>
        <end position="77"/>
    </location>
</feature>
<keyword evidence="4 7" id="KW-0812">Transmembrane</keyword>
<proteinExistence type="predicted"/>
<reference evidence="10" key="1">
    <citation type="submission" date="2016-10" db="EMBL/GenBank/DDBJ databases">
        <authorList>
            <person name="Varghese N."/>
            <person name="Submissions S."/>
        </authorList>
    </citation>
    <scope>NUCLEOTIDE SEQUENCE [LARGE SCALE GENOMIC DNA]</scope>
    <source>
        <strain evidence="10">DSM 45237</strain>
    </source>
</reference>
<evidence type="ECO:0000256" key="1">
    <source>
        <dbReference type="ARBA" id="ARBA00004651"/>
    </source>
</evidence>
<keyword evidence="2" id="KW-0813">Transport</keyword>
<evidence type="ECO:0000256" key="4">
    <source>
        <dbReference type="ARBA" id="ARBA00022692"/>
    </source>
</evidence>
<name>A0A1H5PPZ1_9ACTN</name>
<feature type="transmembrane region" description="Helical" evidence="7">
    <location>
        <begin position="97"/>
        <end position="118"/>
    </location>
</feature>
<evidence type="ECO:0000256" key="5">
    <source>
        <dbReference type="ARBA" id="ARBA00022989"/>
    </source>
</evidence>
<dbReference type="AlphaFoldDB" id="A0A1H5PPZ1"/>
<dbReference type="Proteomes" id="UP000181980">
    <property type="component" value="Unassembled WGS sequence"/>
</dbReference>
<dbReference type="Pfam" id="PF04290">
    <property type="entry name" value="DctQ"/>
    <property type="match status" value="1"/>
</dbReference>
<keyword evidence="5 7" id="KW-1133">Transmembrane helix</keyword>
<organism evidence="9 10">
    <name type="scientific">Jiangella alba</name>
    <dbReference type="NCBI Taxonomy" id="561176"/>
    <lineage>
        <taxon>Bacteria</taxon>
        <taxon>Bacillati</taxon>
        <taxon>Actinomycetota</taxon>
        <taxon>Actinomycetes</taxon>
        <taxon>Jiangellales</taxon>
        <taxon>Jiangellaceae</taxon>
        <taxon>Jiangella</taxon>
    </lineage>
</organism>
<dbReference type="OrthoDB" id="8222530at2"/>
<evidence type="ECO:0000259" key="8">
    <source>
        <dbReference type="Pfam" id="PF04290"/>
    </source>
</evidence>
<evidence type="ECO:0000313" key="9">
    <source>
        <dbReference type="EMBL" id="SEF15856.1"/>
    </source>
</evidence>
<evidence type="ECO:0000256" key="6">
    <source>
        <dbReference type="ARBA" id="ARBA00023136"/>
    </source>
</evidence>
<evidence type="ECO:0000256" key="3">
    <source>
        <dbReference type="ARBA" id="ARBA00022475"/>
    </source>
</evidence>
<comment type="subcellular location">
    <subcellularLocation>
        <location evidence="1">Cell membrane</location>
        <topology evidence="1">Multi-pass membrane protein</topology>
    </subcellularLocation>
</comment>
<feature type="transmembrane region" description="Helical" evidence="7">
    <location>
        <begin position="138"/>
        <end position="159"/>
    </location>
</feature>
<dbReference type="InterPro" id="IPR055348">
    <property type="entry name" value="DctQ"/>
</dbReference>
<keyword evidence="10" id="KW-1185">Reference proteome</keyword>
<evidence type="ECO:0000256" key="2">
    <source>
        <dbReference type="ARBA" id="ARBA00022448"/>
    </source>
</evidence>
<evidence type="ECO:0000313" key="10">
    <source>
        <dbReference type="Proteomes" id="UP000181980"/>
    </source>
</evidence>
<dbReference type="RefSeq" id="WP_069109088.1">
    <property type="nucleotide sequence ID" value="NZ_FNUC01000004.1"/>
</dbReference>
<evidence type="ECO:0000256" key="7">
    <source>
        <dbReference type="SAM" id="Phobius"/>
    </source>
</evidence>
<gene>
    <name evidence="9" type="ORF">SAMN04488561_5104</name>
</gene>
<dbReference type="GO" id="GO:0005886">
    <property type="term" value="C:plasma membrane"/>
    <property type="evidence" value="ECO:0007669"/>
    <property type="project" value="UniProtKB-SubCell"/>
</dbReference>
<accession>A0A1H5PPZ1</accession>
<feature type="domain" description="Tripartite ATP-independent periplasmic transporters DctQ component" evidence="8">
    <location>
        <begin position="35"/>
        <end position="157"/>
    </location>
</feature>
<keyword evidence="6 7" id="KW-0472">Membrane</keyword>